<dbReference type="InterPro" id="IPR009057">
    <property type="entry name" value="Homeodomain-like_sf"/>
</dbReference>
<dbReference type="AlphaFoldDB" id="T1JG87"/>
<dbReference type="Pfam" id="PF13976">
    <property type="entry name" value="gag_pre-integrs"/>
    <property type="match status" value="1"/>
</dbReference>
<reference evidence="6" key="2">
    <citation type="submission" date="2015-02" db="UniProtKB">
        <authorList>
            <consortium name="EnsemblMetazoa"/>
        </authorList>
    </citation>
    <scope>IDENTIFICATION</scope>
</reference>
<dbReference type="EMBL" id="JH432196">
    <property type="status" value="NOT_ANNOTATED_CDS"/>
    <property type="molecule type" value="Genomic_DNA"/>
</dbReference>
<evidence type="ECO:0000259" key="3">
    <source>
        <dbReference type="Pfam" id="PF05225"/>
    </source>
</evidence>
<dbReference type="InterPro" id="IPR007889">
    <property type="entry name" value="HTH_Psq"/>
</dbReference>
<dbReference type="GO" id="GO:0003677">
    <property type="term" value="F:DNA binding"/>
    <property type="evidence" value="ECO:0007669"/>
    <property type="project" value="InterPro"/>
</dbReference>
<feature type="domain" description="HTH psq-type" evidence="3">
    <location>
        <begin position="288"/>
        <end position="319"/>
    </location>
</feature>
<dbReference type="InterPro" id="IPR025724">
    <property type="entry name" value="GAG-pre-integrase_dom"/>
</dbReference>
<dbReference type="HOGENOM" id="CLU_576621_0_0_1"/>
<feature type="region of interest" description="Disordered" evidence="2">
    <location>
        <begin position="1"/>
        <end position="30"/>
    </location>
</feature>
<feature type="domain" description="Retrovirus-related Pol polyprotein from transposon TNT 1-94-like beta-barrel" evidence="5">
    <location>
        <begin position="86"/>
        <end position="123"/>
    </location>
</feature>
<evidence type="ECO:0000313" key="6">
    <source>
        <dbReference type="EnsemblMetazoa" id="SMAR012858-PA"/>
    </source>
</evidence>
<name>T1JG87_STRMM</name>
<dbReference type="Gene3D" id="1.10.10.60">
    <property type="entry name" value="Homeodomain-like"/>
    <property type="match status" value="2"/>
</dbReference>
<dbReference type="PhylomeDB" id="T1JG87"/>
<organism evidence="6 7">
    <name type="scientific">Strigamia maritima</name>
    <name type="common">European centipede</name>
    <name type="synonym">Geophilus maritimus</name>
    <dbReference type="NCBI Taxonomy" id="126957"/>
    <lineage>
        <taxon>Eukaryota</taxon>
        <taxon>Metazoa</taxon>
        <taxon>Ecdysozoa</taxon>
        <taxon>Arthropoda</taxon>
        <taxon>Myriapoda</taxon>
        <taxon>Chilopoda</taxon>
        <taxon>Pleurostigmophora</taxon>
        <taxon>Geophilomorpha</taxon>
        <taxon>Linotaeniidae</taxon>
        <taxon>Strigamia</taxon>
    </lineage>
</organism>
<dbReference type="STRING" id="126957.T1JG87"/>
<dbReference type="eggNOG" id="KOG0017">
    <property type="taxonomic scope" value="Eukaryota"/>
</dbReference>
<dbReference type="SUPFAM" id="SSF46689">
    <property type="entry name" value="Homeodomain-like"/>
    <property type="match status" value="1"/>
</dbReference>
<evidence type="ECO:0000259" key="5">
    <source>
        <dbReference type="Pfam" id="PF22936"/>
    </source>
</evidence>
<feature type="domain" description="HTH psq-type" evidence="3">
    <location>
        <begin position="391"/>
        <end position="431"/>
    </location>
</feature>
<keyword evidence="7" id="KW-1185">Reference proteome</keyword>
<proteinExistence type="predicted"/>
<evidence type="ECO:0000313" key="7">
    <source>
        <dbReference type="Proteomes" id="UP000014500"/>
    </source>
</evidence>
<evidence type="ECO:0000256" key="2">
    <source>
        <dbReference type="SAM" id="MobiDB-lite"/>
    </source>
</evidence>
<dbReference type="EnsemblMetazoa" id="SMAR012858-RA">
    <property type="protein sequence ID" value="SMAR012858-PA"/>
    <property type="gene ID" value="SMAR012858"/>
</dbReference>
<dbReference type="GO" id="GO:0005634">
    <property type="term" value="C:nucleus"/>
    <property type="evidence" value="ECO:0007669"/>
    <property type="project" value="UniProtKB-SubCell"/>
</dbReference>
<dbReference type="Pfam" id="PF22936">
    <property type="entry name" value="Pol_BBD"/>
    <property type="match status" value="1"/>
</dbReference>
<evidence type="ECO:0000259" key="4">
    <source>
        <dbReference type="Pfam" id="PF13976"/>
    </source>
</evidence>
<reference evidence="7" key="1">
    <citation type="submission" date="2011-05" db="EMBL/GenBank/DDBJ databases">
        <authorList>
            <person name="Richards S.R."/>
            <person name="Qu J."/>
            <person name="Jiang H."/>
            <person name="Jhangiani S.N."/>
            <person name="Agravi P."/>
            <person name="Goodspeed R."/>
            <person name="Gross S."/>
            <person name="Mandapat C."/>
            <person name="Jackson L."/>
            <person name="Mathew T."/>
            <person name="Pu L."/>
            <person name="Thornton R."/>
            <person name="Saada N."/>
            <person name="Wilczek-Boney K.B."/>
            <person name="Lee S."/>
            <person name="Kovar C."/>
            <person name="Wu Y."/>
            <person name="Scherer S.E."/>
            <person name="Worley K.C."/>
            <person name="Muzny D.M."/>
            <person name="Gibbs R."/>
        </authorList>
    </citation>
    <scope>NUCLEOTIDE SEQUENCE</scope>
    <source>
        <strain evidence="7">Brora</strain>
    </source>
</reference>
<dbReference type="InterPro" id="IPR054722">
    <property type="entry name" value="PolX-like_BBD"/>
</dbReference>
<protein>
    <recommendedName>
        <fullName evidence="8">HTH psq-type domain-containing protein</fullName>
    </recommendedName>
</protein>
<comment type="subcellular location">
    <subcellularLocation>
        <location evidence="1">Nucleus</location>
    </subcellularLocation>
</comment>
<evidence type="ECO:0000256" key="1">
    <source>
        <dbReference type="ARBA" id="ARBA00004123"/>
    </source>
</evidence>
<evidence type="ECO:0008006" key="8">
    <source>
        <dbReference type="Google" id="ProtNLM"/>
    </source>
</evidence>
<dbReference type="Proteomes" id="UP000014500">
    <property type="component" value="Unassembled WGS sequence"/>
</dbReference>
<feature type="compositionally biased region" description="Basic and acidic residues" evidence="2">
    <location>
        <begin position="1"/>
        <end position="15"/>
    </location>
</feature>
<feature type="domain" description="GAG-pre-integrase" evidence="4">
    <location>
        <begin position="185"/>
        <end position="243"/>
    </location>
</feature>
<dbReference type="Pfam" id="PF05225">
    <property type="entry name" value="HTH_psq"/>
    <property type="match status" value="2"/>
</dbReference>
<sequence>MVLSEEQRSKSKESVIESANMFPNPGTSFGARPCPKVNQDKHSQTLDFNGQEEEVVVFSHHSFGNGADADLNSDGTVSNPINCLDWYIDSGATAHVCCNRSLLENMHEQLSKEIILADDKSIKDVFCKPTLKSNLISVSKLTAKGYFVNFTHDYCVVLSSANLDVLFAKRFSVKNDVNRLSISPTKSKLVVDKIPKLKLWHNRLGHINFKSLRDLVRKGMVTGMILNNYNPRVMCTICSQDKQIRNIFLLHGVYDTEIVHVVTMPSKYKPRPGCRRNKVHDDETINTAVVGGLLSQREASIRFGIPRCTLQNKIHRKHTLKPGGQLILIVEEEEMFTNHLILMSEIINIFLKILVTFTRPYGKSKDQVVTMPSKYKPRPGCRRNKVHDDQTINTAVQMVVGGLLSQQEASIRFGIPRCTFQNKIQRKHTLKPGGQLILTVEEEEMFTNHLILMSESGFPIDKHDFKIQYYITKN</sequence>
<accession>T1JG87</accession>